<reference evidence="8 9" key="1">
    <citation type="submission" date="2019-08" db="EMBL/GenBank/DDBJ databases">
        <title>Deep-cultivation of Planctomycetes and their phenomic and genomic characterization uncovers novel biology.</title>
        <authorList>
            <person name="Wiegand S."/>
            <person name="Jogler M."/>
            <person name="Boedeker C."/>
            <person name="Pinto D."/>
            <person name="Vollmers J."/>
            <person name="Rivas-Marin E."/>
            <person name="Kohn T."/>
            <person name="Peeters S.H."/>
            <person name="Heuer A."/>
            <person name="Rast P."/>
            <person name="Oberbeckmann S."/>
            <person name="Bunk B."/>
            <person name="Jeske O."/>
            <person name="Meyerdierks A."/>
            <person name="Storesund J.E."/>
            <person name="Kallscheuer N."/>
            <person name="Luecker S."/>
            <person name="Lage O.M."/>
            <person name="Pohl T."/>
            <person name="Merkel B.J."/>
            <person name="Hornburger P."/>
            <person name="Mueller R.-W."/>
            <person name="Bruemmer F."/>
            <person name="Labrenz M."/>
            <person name="Spormann A.M."/>
            <person name="Op den Camp H."/>
            <person name="Overmann J."/>
            <person name="Amann R."/>
            <person name="Jetten M.S.M."/>
            <person name="Mascher T."/>
            <person name="Medema M.H."/>
            <person name="Devos D.P."/>
            <person name="Kaster A.-K."/>
            <person name="Ovreas L."/>
            <person name="Rohde M."/>
            <person name="Galperin M.Y."/>
            <person name="Jogler C."/>
        </authorList>
    </citation>
    <scope>NUCLEOTIDE SEQUENCE [LARGE SCALE GENOMIC DNA]</scope>
    <source>
        <strain evidence="8 9">UC8</strain>
    </source>
</reference>
<keyword evidence="5 6" id="KW-0472">Membrane</keyword>
<keyword evidence="4 6" id="KW-1133">Transmembrane helix</keyword>
<feature type="transmembrane region" description="Helical" evidence="6">
    <location>
        <begin position="316"/>
        <end position="336"/>
    </location>
</feature>
<feature type="transmembrane region" description="Helical" evidence="6">
    <location>
        <begin position="273"/>
        <end position="296"/>
    </location>
</feature>
<evidence type="ECO:0000256" key="3">
    <source>
        <dbReference type="ARBA" id="ARBA00022692"/>
    </source>
</evidence>
<dbReference type="OrthoDB" id="5429313at2"/>
<dbReference type="GO" id="GO:0005886">
    <property type="term" value="C:plasma membrane"/>
    <property type="evidence" value="ECO:0007669"/>
    <property type="project" value="UniProtKB-SubCell"/>
</dbReference>
<sequence length="773" mass="83378">MLNVPSGPSRLSTFASGLYAGRWWWLALAASLFLLARPWASSLQMDRRIDQMFPTADASVDAYHYLTEHFGGNAIVLMVYADDELYSEKGIERAEQLGQRVRGVPGVRAVVSIAHVSRALEDLRAISLFGDRGGPALLESSEATTAFRQLFAGYTHNDEGDHGAIVAMLEPSGTMGSYAPTIVELRRIADDLPAPLPNAVLVGQPVLVTEGFSLIARDGARLSTTTVWLLSIVLLILFRSLRWVGAALLVIYWSSTVTRGVAVWSGMQLSLVSSMLTAILTVVAVAAIIHVAIGWIARRRRGDDIRGASEKTIRRLTPPIFWACVTDAAGFAALLASEVGPVRDFGLMMTLGVGVVLLGLSMILPAVMSLPLGSVAMSRAAERFDRRLQRTAVRATAGLLASRRLVLILLGLVTVGTLIGLTRLTAETNFLRNFRQSSSITSEYRLVENRFGGAGTWDILVPAPSRSISKRYLESVRTLEAKLKAIRLDGHPAARVAHTLSIADVDAASARSDNPLIRLASPDIRLTRMRGILPSFTRALLMPPSVTEPRYLRIMLRSPEDLSTEAKTALITAVEDAVFEHTHSETWQALLADEPTAGNGARVTGYYVLLARLVNSLLSDQWTCLGIAAAAVFVVLLLATGKISWALLAMIPNLLPVLATLSVLGWLGIPLNMGGAMIAAVSIGLTIDGSIHFLASYRRSRRRYGRTGRDAVLRAQSRVGMAIILSTIALVAGFSVLTSSSFVPTATFGWLLSAAMLLGMLSNLILMPVLLSK</sequence>
<feature type="transmembrane region" description="Helical" evidence="6">
    <location>
        <begin position="749"/>
        <end position="771"/>
    </location>
</feature>
<evidence type="ECO:0000313" key="9">
    <source>
        <dbReference type="Proteomes" id="UP000325286"/>
    </source>
</evidence>
<evidence type="ECO:0000313" key="8">
    <source>
        <dbReference type="EMBL" id="QEG43653.1"/>
    </source>
</evidence>
<keyword evidence="3 6" id="KW-0812">Transmembrane</keyword>
<dbReference type="KEGG" id="rul:UC8_57050"/>
<dbReference type="InterPro" id="IPR004869">
    <property type="entry name" value="MMPL_dom"/>
</dbReference>
<evidence type="ECO:0000256" key="1">
    <source>
        <dbReference type="ARBA" id="ARBA00004651"/>
    </source>
</evidence>
<feature type="transmembrane region" description="Helical" evidence="6">
    <location>
        <begin position="718"/>
        <end position="737"/>
    </location>
</feature>
<feature type="transmembrane region" description="Helical" evidence="6">
    <location>
        <begin position="646"/>
        <end position="669"/>
    </location>
</feature>
<dbReference type="InterPro" id="IPR050545">
    <property type="entry name" value="Mycobact_MmpL"/>
</dbReference>
<organism evidence="8 9">
    <name type="scientific">Roseimaritima ulvae</name>
    <dbReference type="NCBI Taxonomy" id="980254"/>
    <lineage>
        <taxon>Bacteria</taxon>
        <taxon>Pseudomonadati</taxon>
        <taxon>Planctomycetota</taxon>
        <taxon>Planctomycetia</taxon>
        <taxon>Pirellulales</taxon>
        <taxon>Pirellulaceae</taxon>
        <taxon>Roseimaritima</taxon>
    </lineage>
</organism>
<dbReference type="PANTHER" id="PTHR33406">
    <property type="entry name" value="MEMBRANE PROTEIN MJ1562-RELATED"/>
    <property type="match status" value="1"/>
</dbReference>
<dbReference type="Pfam" id="PF03176">
    <property type="entry name" value="MMPL"/>
    <property type="match status" value="2"/>
</dbReference>
<dbReference type="SUPFAM" id="SSF82866">
    <property type="entry name" value="Multidrug efflux transporter AcrB transmembrane domain"/>
    <property type="match status" value="2"/>
</dbReference>
<name>A0A5B9R9V4_9BACT</name>
<protein>
    <submittedName>
        <fullName evidence="8">MMPL family protein</fullName>
    </submittedName>
</protein>
<dbReference type="Gene3D" id="1.20.1640.10">
    <property type="entry name" value="Multidrug efflux transporter AcrB transmembrane domain"/>
    <property type="match status" value="2"/>
</dbReference>
<dbReference type="AlphaFoldDB" id="A0A5B9R9V4"/>
<proteinExistence type="predicted"/>
<evidence type="ECO:0000256" key="2">
    <source>
        <dbReference type="ARBA" id="ARBA00022475"/>
    </source>
</evidence>
<feature type="transmembrane region" description="Helical" evidence="6">
    <location>
        <begin position="675"/>
        <end position="697"/>
    </location>
</feature>
<feature type="transmembrane region" description="Helical" evidence="6">
    <location>
        <begin position="622"/>
        <end position="639"/>
    </location>
</feature>
<gene>
    <name evidence="8" type="ORF">UC8_57050</name>
</gene>
<dbReference type="RefSeq" id="WP_084427299.1">
    <property type="nucleotide sequence ID" value="NZ_CP042914.1"/>
</dbReference>
<dbReference type="EMBL" id="CP042914">
    <property type="protein sequence ID" value="QEG43653.1"/>
    <property type="molecule type" value="Genomic_DNA"/>
</dbReference>
<keyword evidence="2" id="KW-1003">Cell membrane</keyword>
<evidence type="ECO:0000256" key="5">
    <source>
        <dbReference type="ARBA" id="ARBA00023136"/>
    </source>
</evidence>
<feature type="transmembrane region" description="Helical" evidence="6">
    <location>
        <begin position="348"/>
        <end position="377"/>
    </location>
</feature>
<feature type="domain" description="Membrane transport protein MMPL" evidence="7">
    <location>
        <begin position="559"/>
        <end position="771"/>
    </location>
</feature>
<feature type="transmembrane region" description="Helical" evidence="6">
    <location>
        <begin position="227"/>
        <end position="253"/>
    </location>
</feature>
<evidence type="ECO:0000259" key="7">
    <source>
        <dbReference type="Pfam" id="PF03176"/>
    </source>
</evidence>
<dbReference type="Proteomes" id="UP000325286">
    <property type="component" value="Chromosome"/>
</dbReference>
<feature type="transmembrane region" description="Helical" evidence="6">
    <location>
        <begin position="23"/>
        <end position="40"/>
    </location>
</feature>
<feature type="domain" description="Membrane transport protein MMPL" evidence="7">
    <location>
        <begin position="181"/>
        <end position="375"/>
    </location>
</feature>
<comment type="subcellular location">
    <subcellularLocation>
        <location evidence="1">Cell membrane</location>
        <topology evidence="1">Multi-pass membrane protein</topology>
    </subcellularLocation>
</comment>
<accession>A0A5B9R9V4</accession>
<dbReference type="PANTHER" id="PTHR33406:SF12">
    <property type="entry name" value="BLR2997 PROTEIN"/>
    <property type="match status" value="1"/>
</dbReference>
<evidence type="ECO:0000256" key="4">
    <source>
        <dbReference type="ARBA" id="ARBA00022989"/>
    </source>
</evidence>
<keyword evidence="9" id="KW-1185">Reference proteome</keyword>
<evidence type="ECO:0000256" key="6">
    <source>
        <dbReference type="SAM" id="Phobius"/>
    </source>
</evidence>
<feature type="transmembrane region" description="Helical" evidence="6">
    <location>
        <begin position="405"/>
        <end position="426"/>
    </location>
</feature>